<dbReference type="Proteomes" id="UP000813385">
    <property type="component" value="Unassembled WGS sequence"/>
</dbReference>
<comment type="caution">
    <text evidence="1">The sequence shown here is derived from an EMBL/GenBank/DDBJ whole genome shotgun (WGS) entry which is preliminary data.</text>
</comment>
<name>A0A8K0X691_9PEZI</name>
<organism evidence="1 2">
    <name type="scientific">Plectosphaerella cucumerina</name>
    <dbReference type="NCBI Taxonomy" id="40658"/>
    <lineage>
        <taxon>Eukaryota</taxon>
        <taxon>Fungi</taxon>
        <taxon>Dikarya</taxon>
        <taxon>Ascomycota</taxon>
        <taxon>Pezizomycotina</taxon>
        <taxon>Sordariomycetes</taxon>
        <taxon>Hypocreomycetidae</taxon>
        <taxon>Glomerellales</taxon>
        <taxon>Plectosphaerellaceae</taxon>
        <taxon>Plectosphaerella</taxon>
    </lineage>
</organism>
<proteinExistence type="predicted"/>
<dbReference type="AlphaFoldDB" id="A0A8K0X691"/>
<gene>
    <name evidence="1" type="ORF">B0T11DRAFT_52832</name>
</gene>
<evidence type="ECO:0000313" key="2">
    <source>
        <dbReference type="Proteomes" id="UP000813385"/>
    </source>
</evidence>
<sequence>MTSTADDTLFHSSLPSLAVYASCMASATPSAAMPSCVRLGSLAGAELTPRIQGPVLFNGGSFDWIQLLNTSYRMPMSTSRLFFWARSIIDSGSSHQRVQLFGLPMLTSSVSQQICMACIAVGLSFGMSPAYIPSGTPAHWASGSWLEGHRDAVELAIG</sequence>
<dbReference type="EMBL" id="JAGPXD010000002">
    <property type="protein sequence ID" value="KAH7367334.1"/>
    <property type="molecule type" value="Genomic_DNA"/>
</dbReference>
<evidence type="ECO:0000313" key="1">
    <source>
        <dbReference type="EMBL" id="KAH7367334.1"/>
    </source>
</evidence>
<reference evidence="1" key="1">
    <citation type="journal article" date="2021" name="Nat. Commun.">
        <title>Genetic determinants of endophytism in the Arabidopsis root mycobiome.</title>
        <authorList>
            <person name="Mesny F."/>
            <person name="Miyauchi S."/>
            <person name="Thiergart T."/>
            <person name="Pickel B."/>
            <person name="Atanasova L."/>
            <person name="Karlsson M."/>
            <person name="Huettel B."/>
            <person name="Barry K.W."/>
            <person name="Haridas S."/>
            <person name="Chen C."/>
            <person name="Bauer D."/>
            <person name="Andreopoulos W."/>
            <person name="Pangilinan J."/>
            <person name="LaButti K."/>
            <person name="Riley R."/>
            <person name="Lipzen A."/>
            <person name="Clum A."/>
            <person name="Drula E."/>
            <person name="Henrissat B."/>
            <person name="Kohler A."/>
            <person name="Grigoriev I.V."/>
            <person name="Martin F.M."/>
            <person name="Hacquard S."/>
        </authorList>
    </citation>
    <scope>NUCLEOTIDE SEQUENCE</scope>
    <source>
        <strain evidence="1">MPI-CAGE-AT-0016</strain>
    </source>
</reference>
<accession>A0A8K0X691</accession>
<keyword evidence="2" id="KW-1185">Reference proteome</keyword>
<protein>
    <submittedName>
        <fullName evidence="1">Uncharacterized protein</fullName>
    </submittedName>
</protein>